<name>A0ABU1J8B4_9MICC</name>
<evidence type="ECO:0000256" key="6">
    <source>
        <dbReference type="ARBA" id="ARBA00022989"/>
    </source>
</evidence>
<proteinExistence type="inferred from homology"/>
<comment type="caution">
    <text evidence="11">The sequence shown here is derived from an EMBL/GenBank/DDBJ whole genome shotgun (WGS) entry which is preliminary data.</text>
</comment>
<evidence type="ECO:0000256" key="5">
    <source>
        <dbReference type="ARBA" id="ARBA00022692"/>
    </source>
</evidence>
<accession>A0ABU1J8B4</accession>
<feature type="region of interest" description="Disordered" evidence="9">
    <location>
        <begin position="272"/>
        <end position="303"/>
    </location>
</feature>
<dbReference type="Gene3D" id="1.20.1080.10">
    <property type="entry name" value="Glycerol uptake facilitator protein"/>
    <property type="match status" value="1"/>
</dbReference>
<dbReference type="Pfam" id="PF00230">
    <property type="entry name" value="MIP"/>
    <property type="match status" value="1"/>
</dbReference>
<feature type="transmembrane region" description="Helical" evidence="10">
    <location>
        <begin position="155"/>
        <end position="177"/>
    </location>
</feature>
<evidence type="ECO:0000256" key="9">
    <source>
        <dbReference type="SAM" id="MobiDB-lite"/>
    </source>
</evidence>
<reference evidence="11 12" key="1">
    <citation type="submission" date="2023-07" db="EMBL/GenBank/DDBJ databases">
        <title>Sequencing the genomes of 1000 actinobacteria strains.</title>
        <authorList>
            <person name="Klenk H.-P."/>
        </authorList>
    </citation>
    <scope>NUCLEOTIDE SEQUENCE [LARGE SCALE GENOMIC DNA]</scope>
    <source>
        <strain evidence="11 12">DSM 14555</strain>
    </source>
</reference>
<gene>
    <name evidence="11" type="ORF">JOE69_000613</name>
</gene>
<protein>
    <submittedName>
        <fullName evidence="11">Aquaporin Z</fullName>
    </submittedName>
</protein>
<feature type="compositionally biased region" description="Low complexity" evidence="9">
    <location>
        <begin position="285"/>
        <end position="298"/>
    </location>
</feature>
<dbReference type="Proteomes" id="UP001185069">
    <property type="component" value="Unassembled WGS sequence"/>
</dbReference>
<dbReference type="InterPro" id="IPR034294">
    <property type="entry name" value="Aquaporin_transptr"/>
</dbReference>
<keyword evidence="7 10" id="KW-0472">Membrane</keyword>
<evidence type="ECO:0000256" key="1">
    <source>
        <dbReference type="ARBA" id="ARBA00004651"/>
    </source>
</evidence>
<feature type="transmembrane region" description="Helical" evidence="10">
    <location>
        <begin position="51"/>
        <end position="69"/>
    </location>
</feature>
<keyword evidence="3 8" id="KW-0813">Transport</keyword>
<dbReference type="PANTHER" id="PTHR19139">
    <property type="entry name" value="AQUAPORIN TRANSPORTER"/>
    <property type="match status" value="1"/>
</dbReference>
<feature type="transmembrane region" description="Helical" evidence="10">
    <location>
        <begin position="229"/>
        <end position="250"/>
    </location>
</feature>
<evidence type="ECO:0000256" key="2">
    <source>
        <dbReference type="ARBA" id="ARBA00006175"/>
    </source>
</evidence>
<organism evidence="11 12">
    <name type="scientific">Arthrobacter russicus</name>
    <dbReference type="NCBI Taxonomy" id="172040"/>
    <lineage>
        <taxon>Bacteria</taxon>
        <taxon>Bacillati</taxon>
        <taxon>Actinomycetota</taxon>
        <taxon>Actinomycetes</taxon>
        <taxon>Micrococcales</taxon>
        <taxon>Micrococcaceae</taxon>
        <taxon>Arthrobacter</taxon>
    </lineage>
</organism>
<dbReference type="EMBL" id="JAVDQF010000001">
    <property type="protein sequence ID" value="MDR6268375.1"/>
    <property type="molecule type" value="Genomic_DNA"/>
</dbReference>
<evidence type="ECO:0000256" key="3">
    <source>
        <dbReference type="ARBA" id="ARBA00022448"/>
    </source>
</evidence>
<dbReference type="PRINTS" id="PR00783">
    <property type="entry name" value="MINTRINSICP"/>
</dbReference>
<evidence type="ECO:0000256" key="4">
    <source>
        <dbReference type="ARBA" id="ARBA00022475"/>
    </source>
</evidence>
<evidence type="ECO:0000256" key="7">
    <source>
        <dbReference type="ARBA" id="ARBA00023136"/>
    </source>
</evidence>
<keyword evidence="12" id="KW-1185">Reference proteome</keyword>
<keyword evidence="5 8" id="KW-0812">Transmembrane</keyword>
<comment type="subcellular location">
    <subcellularLocation>
        <location evidence="1">Cell membrane</location>
        <topology evidence="1">Multi-pass membrane protein</topology>
    </subcellularLocation>
</comment>
<feature type="compositionally biased region" description="Acidic residues" evidence="9">
    <location>
        <begin position="272"/>
        <end position="284"/>
    </location>
</feature>
<dbReference type="RefSeq" id="WP_343876563.1">
    <property type="nucleotide sequence ID" value="NZ_BAAAHY010000006.1"/>
</dbReference>
<dbReference type="InterPro" id="IPR023271">
    <property type="entry name" value="Aquaporin-like"/>
</dbReference>
<comment type="similarity">
    <text evidence="2 8">Belongs to the MIP/aquaporin (TC 1.A.8) family.</text>
</comment>
<dbReference type="SUPFAM" id="SSF81338">
    <property type="entry name" value="Aquaporin-like"/>
    <property type="match status" value="1"/>
</dbReference>
<evidence type="ECO:0000313" key="12">
    <source>
        <dbReference type="Proteomes" id="UP001185069"/>
    </source>
</evidence>
<evidence type="ECO:0000313" key="11">
    <source>
        <dbReference type="EMBL" id="MDR6268375.1"/>
    </source>
</evidence>
<feature type="transmembrane region" description="Helical" evidence="10">
    <location>
        <begin position="23"/>
        <end position="45"/>
    </location>
</feature>
<feature type="transmembrane region" description="Helical" evidence="10">
    <location>
        <begin position="184"/>
        <end position="209"/>
    </location>
</feature>
<keyword evidence="6 10" id="KW-1133">Transmembrane helix</keyword>
<dbReference type="PANTHER" id="PTHR19139:SF199">
    <property type="entry name" value="MIP17260P"/>
    <property type="match status" value="1"/>
</dbReference>
<dbReference type="PROSITE" id="PS00221">
    <property type="entry name" value="MIP"/>
    <property type="match status" value="1"/>
</dbReference>
<feature type="transmembrane region" description="Helical" evidence="10">
    <location>
        <begin position="96"/>
        <end position="118"/>
    </location>
</feature>
<feature type="region of interest" description="Disordered" evidence="9">
    <location>
        <begin position="309"/>
        <end position="328"/>
    </location>
</feature>
<dbReference type="InterPro" id="IPR022357">
    <property type="entry name" value="MIP_CS"/>
</dbReference>
<sequence>MATASEETELESTPREHSLVARLGAEFLGTFILIFGGIGTTLSAVQQTGNSLSVALGFGLSLVAVTILFGKVSGGHFNPAVSLASAIAGRVKWLHALYYVVVQVLGALFAGLVLFVIFNSLPVFRTQSSTGGGIGTVFQALANGFETSSPNQLPLYSALLIELVGGAVLVAVVLAAWRPSVNKAVAPIAIGFTYAVLILAMLPLTNAGLNPARSISVVFFSSGNALGQLWVFWVAPLVGAALAGLIYRGFVVPEGDSGKKPAAAEVDSVELADADEEADTEEADAPAPAKAAAKPVPARSLVADEPVVDPEAKDFFDGPAKGSAGDKK</sequence>
<evidence type="ECO:0000256" key="8">
    <source>
        <dbReference type="RuleBase" id="RU000477"/>
    </source>
</evidence>
<evidence type="ECO:0000256" key="10">
    <source>
        <dbReference type="SAM" id="Phobius"/>
    </source>
</evidence>
<keyword evidence="4" id="KW-1003">Cell membrane</keyword>
<dbReference type="InterPro" id="IPR000425">
    <property type="entry name" value="MIP"/>
</dbReference>